<dbReference type="Proteomes" id="UP000314011">
    <property type="component" value="Unassembled WGS sequence"/>
</dbReference>
<dbReference type="PANTHER" id="PTHR30163:SF8">
    <property type="entry name" value="LYTIC MUREIN TRANSGLYCOSYLASE"/>
    <property type="match status" value="1"/>
</dbReference>
<dbReference type="InterPro" id="IPR023346">
    <property type="entry name" value="Lysozyme-like_dom_sf"/>
</dbReference>
<dbReference type="Gene3D" id="1.10.530.10">
    <property type="match status" value="1"/>
</dbReference>
<dbReference type="GO" id="GO:0009253">
    <property type="term" value="P:peptidoglycan catabolic process"/>
    <property type="evidence" value="ECO:0007669"/>
    <property type="project" value="TreeGrafter"/>
</dbReference>
<dbReference type="AlphaFoldDB" id="A0A5C5GE11"/>
<dbReference type="SUPFAM" id="SSF53955">
    <property type="entry name" value="Lysozyme-like"/>
    <property type="match status" value="1"/>
</dbReference>
<dbReference type="Pfam" id="PF13406">
    <property type="entry name" value="SLT_2"/>
    <property type="match status" value="1"/>
</dbReference>
<organism evidence="3 4">
    <name type="scientific">Pelagovum pacificum</name>
    <dbReference type="NCBI Taxonomy" id="2588711"/>
    <lineage>
        <taxon>Bacteria</taxon>
        <taxon>Pseudomonadati</taxon>
        <taxon>Pseudomonadota</taxon>
        <taxon>Alphaproteobacteria</taxon>
        <taxon>Rhodobacterales</taxon>
        <taxon>Paracoccaceae</taxon>
        <taxon>Pelagovum</taxon>
    </lineage>
</organism>
<dbReference type="InterPro" id="IPR036365">
    <property type="entry name" value="PGBD-like_sf"/>
</dbReference>
<dbReference type="GO" id="GO:0008933">
    <property type="term" value="F:peptidoglycan lytic transglycosylase activity"/>
    <property type="evidence" value="ECO:0007669"/>
    <property type="project" value="TreeGrafter"/>
</dbReference>
<evidence type="ECO:0000259" key="1">
    <source>
        <dbReference type="Pfam" id="PF01471"/>
    </source>
</evidence>
<dbReference type="SUPFAM" id="SSF47090">
    <property type="entry name" value="PGBD-like"/>
    <property type="match status" value="1"/>
</dbReference>
<feature type="domain" description="Peptidoglycan binding-like" evidence="1">
    <location>
        <begin position="462"/>
        <end position="514"/>
    </location>
</feature>
<sequence length="519" mass="55376">MRTLVRCPLTLPSPPGGEGFGALVEAYHVGCALDAHPCAPSPHPTLSPRGRGSGTLIEAYHVGCALDAHPLLRAAHRTPPLPNVIAIWVPGSAPLCCPRRHPSRSPSLPLRALLIALSILIALPATAQDRAAVERQFKGWLEQTIWPRARGEGISRATFDAAFEGVTLDWDLPDLVPPGSATSVPERQSQAEFGSPGAYFGRGTLDWSTSVGREMASRHAQALAAAERATGVPGRIVLAIWGRESGYGRVDIPHDAFRVLGTKGFMSTRAPYFTDELIAALRIAEAGHADPRTMRSSWAGALGQPQFMPSSFLRFAADGSGDGRADIWTSEADTIASIASFLARHGWVAGRDWGFEVTVPGSVSCTLEGPDQGRPISAWEQMGITRVSGRPFPEAERPLQGFLLMPAGRHGPAFIVTPNFYVLKDYNMSDLYALFVGHVGDRIDYGVGDFSAGWSAVGGLMRSDVAAMQRALEGMGHDVGGADGLAGFKTRRSIGRWQEATGQPATCFPDAAMRGQLGN</sequence>
<evidence type="ECO:0000313" key="3">
    <source>
        <dbReference type="EMBL" id="TNY33002.1"/>
    </source>
</evidence>
<gene>
    <name evidence="3" type="ORF">FHY64_06920</name>
</gene>
<evidence type="ECO:0000259" key="2">
    <source>
        <dbReference type="Pfam" id="PF13406"/>
    </source>
</evidence>
<dbReference type="NCBIfam" id="TIGR02283">
    <property type="entry name" value="MltB_2"/>
    <property type="match status" value="1"/>
</dbReference>
<comment type="caution">
    <text evidence="3">The sequence shown here is derived from an EMBL/GenBank/DDBJ whole genome shotgun (WGS) entry which is preliminary data.</text>
</comment>
<dbReference type="Pfam" id="PF01471">
    <property type="entry name" value="PG_binding_1"/>
    <property type="match status" value="1"/>
</dbReference>
<name>A0A5C5GE11_9RHOB</name>
<dbReference type="InterPro" id="IPR043426">
    <property type="entry name" value="MltB-like"/>
</dbReference>
<feature type="domain" description="Transglycosylase SLT" evidence="2">
    <location>
        <begin position="136"/>
        <end position="441"/>
    </location>
</feature>
<dbReference type="InterPro" id="IPR011970">
    <property type="entry name" value="MltB_2"/>
</dbReference>
<evidence type="ECO:0000313" key="4">
    <source>
        <dbReference type="Proteomes" id="UP000314011"/>
    </source>
</evidence>
<dbReference type="OrthoDB" id="9808544at2"/>
<dbReference type="InterPro" id="IPR031304">
    <property type="entry name" value="SLT_2"/>
</dbReference>
<keyword evidence="4" id="KW-1185">Reference proteome</keyword>
<dbReference type="PANTHER" id="PTHR30163">
    <property type="entry name" value="MEMBRANE-BOUND LYTIC MUREIN TRANSGLYCOSYLASE B"/>
    <property type="match status" value="1"/>
</dbReference>
<protein>
    <submittedName>
        <fullName evidence="3">Lytic murein transglycosylase</fullName>
    </submittedName>
</protein>
<dbReference type="CDD" id="cd13399">
    <property type="entry name" value="Slt35-like"/>
    <property type="match status" value="1"/>
</dbReference>
<proteinExistence type="predicted"/>
<accession>A0A5C5GE11</accession>
<dbReference type="EMBL" id="VFFF01000001">
    <property type="protein sequence ID" value="TNY33002.1"/>
    <property type="molecule type" value="Genomic_DNA"/>
</dbReference>
<dbReference type="InterPro" id="IPR002477">
    <property type="entry name" value="Peptidoglycan-bd-like"/>
</dbReference>
<dbReference type="Gene3D" id="1.10.8.350">
    <property type="entry name" value="Bacterial muramidase"/>
    <property type="match status" value="1"/>
</dbReference>
<reference evidence="3 4" key="1">
    <citation type="submission" date="2019-06" db="EMBL/GenBank/DDBJ databases">
        <title>Genome of new Rhodobacteraceae sp. SM1903.</title>
        <authorList>
            <person name="Ren X."/>
        </authorList>
    </citation>
    <scope>NUCLEOTIDE SEQUENCE [LARGE SCALE GENOMIC DNA]</scope>
    <source>
        <strain evidence="3 4">SM1903</strain>
    </source>
</reference>